<proteinExistence type="predicted"/>
<accession>A0A6J4U2L5</accession>
<sequence length="257" mass="25845">MTPPSPPTDAQAVPSHRPGSGEITRGGFVMRRTRHGLVVAAALAAAMVARPVAAQETTPAAAGCEVVPRTVAEIVAAGDAATPVAVFDLPGAATPASQPVPAAEPAGPGTPLEIELPEGEPVPAETVAGMRATMEAFLACANAGDVLRTLALVTDDYIVDSFGRGALTAENIADYAAEPRPVPTAQQRAVAAVREARVLPGGRVAALVDLAATGGPVPGEVRTDFIVFVPTADGYAIDSIQAGLPPETFGPNAEPVG</sequence>
<evidence type="ECO:0000256" key="1">
    <source>
        <dbReference type="SAM" id="MobiDB-lite"/>
    </source>
</evidence>
<dbReference type="InterPro" id="IPR032710">
    <property type="entry name" value="NTF2-like_dom_sf"/>
</dbReference>
<dbReference type="EMBL" id="CADCWF010000029">
    <property type="protein sequence ID" value="CAA9538764.1"/>
    <property type="molecule type" value="Genomic_DNA"/>
</dbReference>
<dbReference type="AlphaFoldDB" id="A0A6J4U2L5"/>
<gene>
    <name evidence="2" type="ORF">AVDCRST_MAG59-603</name>
</gene>
<dbReference type="SUPFAM" id="SSF54427">
    <property type="entry name" value="NTF2-like"/>
    <property type="match status" value="1"/>
</dbReference>
<organism evidence="2">
    <name type="scientific">uncultured Thermomicrobiales bacterium</name>
    <dbReference type="NCBI Taxonomy" id="1645740"/>
    <lineage>
        <taxon>Bacteria</taxon>
        <taxon>Pseudomonadati</taxon>
        <taxon>Thermomicrobiota</taxon>
        <taxon>Thermomicrobia</taxon>
        <taxon>Thermomicrobiales</taxon>
        <taxon>environmental samples</taxon>
    </lineage>
</organism>
<protein>
    <submittedName>
        <fullName evidence="2">Uncharacterized protein</fullName>
    </submittedName>
</protein>
<feature type="region of interest" description="Disordered" evidence="1">
    <location>
        <begin position="1"/>
        <end position="26"/>
    </location>
</feature>
<evidence type="ECO:0000313" key="2">
    <source>
        <dbReference type="EMBL" id="CAA9538764.1"/>
    </source>
</evidence>
<name>A0A6J4U2L5_9BACT</name>
<reference evidence="2" key="1">
    <citation type="submission" date="2020-02" db="EMBL/GenBank/DDBJ databases">
        <authorList>
            <person name="Meier V. D."/>
        </authorList>
    </citation>
    <scope>NUCLEOTIDE SEQUENCE</scope>
    <source>
        <strain evidence="2">AVDCRST_MAG59</strain>
    </source>
</reference>